<gene>
    <name evidence="2" type="ORF">AB3K24_00890</name>
</gene>
<proteinExistence type="predicted"/>
<evidence type="ECO:0000313" key="2">
    <source>
        <dbReference type="EMBL" id="MEX0379920.1"/>
    </source>
</evidence>
<feature type="transmembrane region" description="Helical" evidence="1">
    <location>
        <begin position="123"/>
        <end position="141"/>
    </location>
</feature>
<organism evidence="2 3">
    <name type="scientific">Leuconostoc aquikimchii</name>
    <dbReference type="NCBI Taxonomy" id="3236804"/>
    <lineage>
        <taxon>Bacteria</taxon>
        <taxon>Bacillati</taxon>
        <taxon>Bacillota</taxon>
        <taxon>Bacilli</taxon>
        <taxon>Lactobacillales</taxon>
        <taxon>Lactobacillaceae</taxon>
        <taxon>Leuconostoc</taxon>
    </lineage>
</organism>
<protein>
    <submittedName>
        <fullName evidence="2">Uncharacterized protein</fullName>
    </submittedName>
</protein>
<reference evidence="2 3" key="1">
    <citation type="submission" date="2024-07" db="EMBL/GenBank/DDBJ databases">
        <authorList>
            <person name="Yun M."/>
        </authorList>
    </citation>
    <scope>NUCLEOTIDE SEQUENCE [LARGE SCALE GENOMIC DNA]</scope>
    <source>
        <strain evidence="2 3">MS01</strain>
    </source>
</reference>
<keyword evidence="1" id="KW-1133">Transmembrane helix</keyword>
<evidence type="ECO:0000256" key="1">
    <source>
        <dbReference type="SAM" id="Phobius"/>
    </source>
</evidence>
<comment type="caution">
    <text evidence="2">The sequence shown here is derived from an EMBL/GenBank/DDBJ whole genome shotgun (WGS) entry which is preliminary data.</text>
</comment>
<keyword evidence="1" id="KW-0812">Transmembrane</keyword>
<name>A0ABV3S1H7_9LACO</name>
<dbReference type="Proteomes" id="UP001556617">
    <property type="component" value="Unassembled WGS sequence"/>
</dbReference>
<accession>A0ABV3S1H7</accession>
<evidence type="ECO:0000313" key="3">
    <source>
        <dbReference type="Proteomes" id="UP001556617"/>
    </source>
</evidence>
<dbReference type="RefSeq" id="WP_367973304.1">
    <property type="nucleotide sequence ID" value="NZ_JBFPEQ010000001.1"/>
</dbReference>
<feature type="transmembrane region" description="Helical" evidence="1">
    <location>
        <begin position="86"/>
        <end position="111"/>
    </location>
</feature>
<keyword evidence="3" id="KW-1185">Reference proteome</keyword>
<feature type="transmembrane region" description="Helical" evidence="1">
    <location>
        <begin position="27"/>
        <end position="48"/>
    </location>
</feature>
<sequence>MDNKRRNHWGRDEFQVAKTGGIDTRGLYIAMSSIIALVGISLFDINWADTKTQMIFVIYILLIHQAIEQTLGLTDTYLLKMSTNQQLLFAVVMLILGMFYLCFCFSTNVLVNRQITFEGMFNMMNTMFLFCYALTVLFVVYREKKSIDGES</sequence>
<dbReference type="EMBL" id="JBFPER010000001">
    <property type="protein sequence ID" value="MEX0379920.1"/>
    <property type="molecule type" value="Genomic_DNA"/>
</dbReference>
<keyword evidence="1" id="KW-0472">Membrane</keyword>
<feature type="transmembrane region" description="Helical" evidence="1">
    <location>
        <begin position="54"/>
        <end position="74"/>
    </location>
</feature>